<dbReference type="Proteomes" id="UP000011518">
    <property type="component" value="Unassembled WGS sequence"/>
</dbReference>
<gene>
    <name evidence="1" type="ORF">TREES_T100005059</name>
</gene>
<evidence type="ECO:0000313" key="2">
    <source>
        <dbReference type="Proteomes" id="UP000011518"/>
    </source>
</evidence>
<sequence>MKASAFLQSGSPEDQFSPLGKAFQAAALPENGNAQRMTFVLARALHPQAVIVSIQKVLEIGRWTPGGEVCVDNSSAVSTLVGVVRPTP</sequence>
<accession>L9L2C9</accession>
<protein>
    <submittedName>
        <fullName evidence="1">Uncharacterized protein</fullName>
    </submittedName>
</protein>
<reference evidence="2" key="1">
    <citation type="submission" date="2012-07" db="EMBL/GenBank/DDBJ databases">
        <title>Genome of the Chinese tree shrew, a rising model animal genetically related to primates.</title>
        <authorList>
            <person name="Zhang G."/>
            <person name="Fan Y."/>
            <person name="Yao Y."/>
            <person name="Huang Z."/>
        </authorList>
    </citation>
    <scope>NUCLEOTIDE SEQUENCE [LARGE SCALE GENOMIC DNA]</scope>
</reference>
<dbReference type="InParanoid" id="L9L2C9"/>
<organism evidence="1 2">
    <name type="scientific">Tupaia chinensis</name>
    <name type="common">Chinese tree shrew</name>
    <name type="synonym">Tupaia belangeri chinensis</name>
    <dbReference type="NCBI Taxonomy" id="246437"/>
    <lineage>
        <taxon>Eukaryota</taxon>
        <taxon>Metazoa</taxon>
        <taxon>Chordata</taxon>
        <taxon>Craniata</taxon>
        <taxon>Vertebrata</taxon>
        <taxon>Euteleostomi</taxon>
        <taxon>Mammalia</taxon>
        <taxon>Eutheria</taxon>
        <taxon>Euarchontoglires</taxon>
        <taxon>Scandentia</taxon>
        <taxon>Tupaiidae</taxon>
        <taxon>Tupaia</taxon>
    </lineage>
</organism>
<proteinExistence type="predicted"/>
<keyword evidence="2" id="KW-1185">Reference proteome</keyword>
<evidence type="ECO:0000313" key="1">
    <source>
        <dbReference type="EMBL" id="ELW69350.1"/>
    </source>
</evidence>
<dbReference type="AlphaFoldDB" id="L9L2C9"/>
<name>L9L2C9_TUPCH</name>
<dbReference type="EMBL" id="KB320533">
    <property type="protein sequence ID" value="ELW69350.1"/>
    <property type="molecule type" value="Genomic_DNA"/>
</dbReference>
<reference evidence="2" key="2">
    <citation type="journal article" date="2013" name="Nat. Commun.">
        <title>Genome of the Chinese tree shrew.</title>
        <authorList>
            <person name="Fan Y."/>
            <person name="Huang Z.Y."/>
            <person name="Cao C.C."/>
            <person name="Chen C.S."/>
            <person name="Chen Y.X."/>
            <person name="Fan D.D."/>
            <person name="He J."/>
            <person name="Hou H.L."/>
            <person name="Hu L."/>
            <person name="Hu X.T."/>
            <person name="Jiang X.T."/>
            <person name="Lai R."/>
            <person name="Lang Y.S."/>
            <person name="Liang B."/>
            <person name="Liao S.G."/>
            <person name="Mu D."/>
            <person name="Ma Y.Y."/>
            <person name="Niu Y.Y."/>
            <person name="Sun X.Q."/>
            <person name="Xia J.Q."/>
            <person name="Xiao J."/>
            <person name="Xiong Z.Q."/>
            <person name="Xu L."/>
            <person name="Yang L."/>
            <person name="Zhang Y."/>
            <person name="Zhao W."/>
            <person name="Zhao X.D."/>
            <person name="Zheng Y.T."/>
            <person name="Zhou J.M."/>
            <person name="Zhu Y.B."/>
            <person name="Zhang G.J."/>
            <person name="Wang J."/>
            <person name="Yao Y.G."/>
        </authorList>
    </citation>
    <scope>NUCLEOTIDE SEQUENCE [LARGE SCALE GENOMIC DNA]</scope>
</reference>